<keyword evidence="2" id="KW-0012">Acyltransferase</keyword>
<dbReference type="InterPro" id="IPR053710">
    <property type="entry name" value="Arylamine_NAT_domain_sf"/>
</dbReference>
<keyword evidence="2" id="KW-0808">Transferase</keyword>
<dbReference type="InterPro" id="IPR038765">
    <property type="entry name" value="Papain-like_cys_pep_sf"/>
</dbReference>
<evidence type="ECO:0000256" key="1">
    <source>
        <dbReference type="ARBA" id="ARBA00006547"/>
    </source>
</evidence>
<evidence type="ECO:0000313" key="4">
    <source>
        <dbReference type="Proteomes" id="UP001172101"/>
    </source>
</evidence>
<dbReference type="GeneID" id="85329206"/>
<evidence type="ECO:0000256" key="2">
    <source>
        <dbReference type="RuleBase" id="RU003452"/>
    </source>
</evidence>
<dbReference type="PANTHER" id="PTHR11786">
    <property type="entry name" value="N-HYDROXYARYLAMINE O-ACETYLTRANSFERASE"/>
    <property type="match status" value="1"/>
</dbReference>
<dbReference type="GO" id="GO:0016407">
    <property type="term" value="F:acetyltransferase activity"/>
    <property type="evidence" value="ECO:0007669"/>
    <property type="project" value="InterPro"/>
</dbReference>
<proteinExistence type="inferred from homology"/>
<dbReference type="PANTHER" id="PTHR11786:SF0">
    <property type="entry name" value="ARYLAMINE N-ACETYLTRANSFERASE 4-RELATED"/>
    <property type="match status" value="1"/>
</dbReference>
<keyword evidence="4" id="KW-1185">Reference proteome</keyword>
<dbReference type="InterPro" id="IPR001447">
    <property type="entry name" value="Arylamine_N-AcTrfase"/>
</dbReference>
<organism evidence="3 4">
    <name type="scientific">Lasiosphaeria miniovina</name>
    <dbReference type="NCBI Taxonomy" id="1954250"/>
    <lineage>
        <taxon>Eukaryota</taxon>
        <taxon>Fungi</taxon>
        <taxon>Dikarya</taxon>
        <taxon>Ascomycota</taxon>
        <taxon>Pezizomycotina</taxon>
        <taxon>Sordariomycetes</taxon>
        <taxon>Sordariomycetidae</taxon>
        <taxon>Sordariales</taxon>
        <taxon>Lasiosphaeriaceae</taxon>
        <taxon>Lasiosphaeria</taxon>
    </lineage>
</organism>
<dbReference type="Pfam" id="PF00797">
    <property type="entry name" value="Acetyltransf_2"/>
    <property type="match status" value="1"/>
</dbReference>
<accession>A0AA40A6E4</accession>
<dbReference type="RefSeq" id="XP_060293460.1">
    <property type="nucleotide sequence ID" value="XM_060445936.1"/>
</dbReference>
<dbReference type="Gene3D" id="3.30.2140.20">
    <property type="match status" value="1"/>
</dbReference>
<dbReference type="PRINTS" id="PR01543">
    <property type="entry name" value="ANATRNSFRASE"/>
</dbReference>
<dbReference type="EMBL" id="JAUIRO010000006">
    <property type="protein sequence ID" value="KAK0710156.1"/>
    <property type="molecule type" value="Genomic_DNA"/>
</dbReference>
<sequence>MATYSDEQLARYFAHIGYQGRNARQAAGEDALEVLATLQRLHLARVPFESLTLHYSRHRLLSLDPDALFDKIVGNSRGGYCMEVNTFFATVLRSLGFTLISVGGRVRVADQYTGWSHMANLVTINSTRYLVDVGFGSNGPPHPVLLVDGHEFVGIAPVRGRLQHRALEEHTDPNQRAWVYSTQDAEGAPWRDQYAFVELEFLPADFEVMNLHTMTMPQSYFVQTVLCMRTLLDEGDQTACGVVILHRDYVKTRVGPLAVETIEALETEEQRVRALEKHFKVLITPDEQRAICGLASELRPKGPSP</sequence>
<dbReference type="Proteomes" id="UP001172101">
    <property type="component" value="Unassembled WGS sequence"/>
</dbReference>
<name>A0AA40A6E4_9PEZI</name>
<comment type="caution">
    <text evidence="3">The sequence shown here is derived from an EMBL/GenBank/DDBJ whole genome shotgun (WGS) entry which is preliminary data.</text>
</comment>
<protein>
    <submittedName>
        <fullName evidence="3">Arylamine N-acetyltransferase 1</fullName>
    </submittedName>
</protein>
<dbReference type="AlphaFoldDB" id="A0AA40A6E4"/>
<reference evidence="3" key="1">
    <citation type="submission" date="2023-06" db="EMBL/GenBank/DDBJ databases">
        <title>Genome-scale phylogeny and comparative genomics of the fungal order Sordariales.</title>
        <authorList>
            <consortium name="Lawrence Berkeley National Laboratory"/>
            <person name="Hensen N."/>
            <person name="Bonometti L."/>
            <person name="Westerberg I."/>
            <person name="Brannstrom I.O."/>
            <person name="Guillou S."/>
            <person name="Cros-Aarteil S."/>
            <person name="Calhoun S."/>
            <person name="Haridas S."/>
            <person name="Kuo A."/>
            <person name="Mondo S."/>
            <person name="Pangilinan J."/>
            <person name="Riley R."/>
            <person name="LaButti K."/>
            <person name="Andreopoulos B."/>
            <person name="Lipzen A."/>
            <person name="Chen C."/>
            <person name="Yanf M."/>
            <person name="Daum C."/>
            <person name="Ng V."/>
            <person name="Clum A."/>
            <person name="Steindorff A."/>
            <person name="Ohm R."/>
            <person name="Martin F."/>
            <person name="Silar P."/>
            <person name="Natvig D."/>
            <person name="Lalanne C."/>
            <person name="Gautier V."/>
            <person name="Ament-velasquez S.L."/>
            <person name="Kruys A."/>
            <person name="Hutchinson M.I."/>
            <person name="Powell A.J."/>
            <person name="Barry K."/>
            <person name="Miller A.N."/>
            <person name="Grigoriev I.V."/>
            <person name="Debuchy R."/>
            <person name="Gladieux P."/>
            <person name="Thoren M.H."/>
            <person name="Johannesson H."/>
        </authorList>
    </citation>
    <scope>NUCLEOTIDE SEQUENCE</scope>
    <source>
        <strain evidence="3">SMH2392-1A</strain>
    </source>
</reference>
<evidence type="ECO:0000313" key="3">
    <source>
        <dbReference type="EMBL" id="KAK0710156.1"/>
    </source>
</evidence>
<dbReference type="SUPFAM" id="SSF54001">
    <property type="entry name" value="Cysteine proteinases"/>
    <property type="match status" value="1"/>
</dbReference>
<comment type="similarity">
    <text evidence="1 2">Belongs to the arylamine N-acetyltransferase family.</text>
</comment>
<gene>
    <name evidence="3" type="ORF">B0T26DRAFT_755265</name>
</gene>